<dbReference type="EMBL" id="BJUX01000052">
    <property type="protein sequence ID" value="GEK90349.1"/>
    <property type="molecule type" value="Genomic_DNA"/>
</dbReference>
<evidence type="ECO:0000313" key="2">
    <source>
        <dbReference type="EMBL" id="SEM36061.1"/>
    </source>
</evidence>
<sequence>MNNNDRLVRLRYALDLKDAELVEIFKLGEKELSLGDVRYLLSKQEEKDSPEDEENSFSENLYRKECTNRTFEAFLNGLIVYKRGRQLSKTGEPVKMTYALKHDKDVNNILLKKVKVALKLTNEDVLDILEDADVFISKSELSAVLRKEDHRNYQECGDRYARNFLKGLALRERLD</sequence>
<dbReference type="AlphaFoldDB" id="A0A1H7XQP0"/>
<proteinExistence type="predicted"/>
<gene>
    <name evidence="1" type="ORF">APU01nite_23880</name>
    <name evidence="2" type="ORF">SAMN04488100_1603</name>
</gene>
<evidence type="ECO:0000313" key="4">
    <source>
        <dbReference type="Proteomes" id="UP000321425"/>
    </source>
</evidence>
<reference evidence="1 4" key="2">
    <citation type="submission" date="2019-07" db="EMBL/GenBank/DDBJ databases">
        <title>Whole genome shotgun sequence of Alkalibacterium putridalgicola NBRC 103243.</title>
        <authorList>
            <person name="Hosoyama A."/>
            <person name="Uohara A."/>
            <person name="Ohji S."/>
            <person name="Ichikawa N."/>
        </authorList>
    </citation>
    <scope>NUCLEOTIDE SEQUENCE [LARGE SCALE GENOMIC DNA]</scope>
    <source>
        <strain evidence="1 4">NBRC 103243</strain>
    </source>
</reference>
<dbReference type="EMBL" id="FOBL01000060">
    <property type="protein sequence ID" value="SEM36061.1"/>
    <property type="molecule type" value="Genomic_DNA"/>
</dbReference>
<evidence type="ECO:0000313" key="1">
    <source>
        <dbReference type="EMBL" id="GEK90349.1"/>
    </source>
</evidence>
<keyword evidence="4" id="KW-1185">Reference proteome</keyword>
<accession>A0A1H7XQP0</accession>
<name>A0A1H7XQP0_9LACT</name>
<reference evidence="2 3" key="1">
    <citation type="submission" date="2016-10" db="EMBL/GenBank/DDBJ databases">
        <authorList>
            <person name="de Groot N.N."/>
        </authorList>
    </citation>
    <scope>NUCLEOTIDE SEQUENCE [LARGE SCALE GENOMIC DNA]</scope>
    <source>
        <strain evidence="2 3">DSM 19182</strain>
    </source>
</reference>
<dbReference type="OrthoDB" id="9788465at2"/>
<dbReference type="Proteomes" id="UP000198548">
    <property type="component" value="Unassembled WGS sequence"/>
</dbReference>
<organism evidence="2 3">
    <name type="scientific">Alkalibacterium putridalgicola</name>
    <dbReference type="NCBI Taxonomy" id="426703"/>
    <lineage>
        <taxon>Bacteria</taxon>
        <taxon>Bacillati</taxon>
        <taxon>Bacillota</taxon>
        <taxon>Bacilli</taxon>
        <taxon>Lactobacillales</taxon>
        <taxon>Carnobacteriaceae</taxon>
        <taxon>Alkalibacterium</taxon>
    </lineage>
</organism>
<dbReference type="RefSeq" id="WP_091490286.1">
    <property type="nucleotide sequence ID" value="NZ_BJUX01000052.1"/>
</dbReference>
<protein>
    <submittedName>
        <fullName evidence="2">Uncharacterized conserved protein YehS, DUF1456 family</fullName>
    </submittedName>
</protein>
<dbReference type="Pfam" id="PF07308">
    <property type="entry name" value="DUF1456"/>
    <property type="match status" value="2"/>
</dbReference>
<dbReference type="InterPro" id="IPR009921">
    <property type="entry name" value="YehS-like"/>
</dbReference>
<dbReference type="Proteomes" id="UP000321425">
    <property type="component" value="Unassembled WGS sequence"/>
</dbReference>
<dbReference type="PANTHER" id="PTHR37805">
    <property type="entry name" value="CYTOPLASMIC PROTEIN-RELATED"/>
    <property type="match status" value="1"/>
</dbReference>
<evidence type="ECO:0000313" key="3">
    <source>
        <dbReference type="Proteomes" id="UP000198548"/>
    </source>
</evidence>
<dbReference type="STRING" id="426703.SAMN04488100_1603"/>
<dbReference type="PANTHER" id="PTHR37805:SF1">
    <property type="entry name" value="CYTOPLASMIC PROTEIN"/>
    <property type="match status" value="1"/>
</dbReference>